<dbReference type="InterPro" id="IPR036259">
    <property type="entry name" value="MFS_trans_sf"/>
</dbReference>
<feature type="transmembrane region" description="Helical" evidence="10">
    <location>
        <begin position="307"/>
        <end position="330"/>
    </location>
</feature>
<evidence type="ECO:0000256" key="6">
    <source>
        <dbReference type="ARBA" id="ARBA00022692"/>
    </source>
</evidence>
<dbReference type="PRINTS" id="PR00171">
    <property type="entry name" value="SUGRTRNSPORT"/>
</dbReference>
<keyword evidence="3 9" id="KW-0813">Transport</keyword>
<comment type="caution">
    <text evidence="12">The sequence shown here is derived from an EMBL/GenBank/DDBJ whole genome shotgun (WGS) entry which is preliminary data.</text>
</comment>
<dbReference type="InterPro" id="IPR047984">
    <property type="entry name" value="XylE-like"/>
</dbReference>
<keyword evidence="8 10" id="KW-0472">Membrane</keyword>
<feature type="transmembrane region" description="Helical" evidence="10">
    <location>
        <begin position="185"/>
        <end position="207"/>
    </location>
</feature>
<evidence type="ECO:0000256" key="7">
    <source>
        <dbReference type="ARBA" id="ARBA00022989"/>
    </source>
</evidence>
<dbReference type="NCBIfam" id="NF007484">
    <property type="entry name" value="PRK10077.1"/>
    <property type="match status" value="1"/>
</dbReference>
<evidence type="ECO:0000256" key="10">
    <source>
        <dbReference type="SAM" id="Phobius"/>
    </source>
</evidence>
<feature type="transmembrane region" description="Helical" evidence="10">
    <location>
        <begin position="83"/>
        <end position="107"/>
    </location>
</feature>
<dbReference type="SUPFAM" id="SSF103473">
    <property type="entry name" value="MFS general substrate transporter"/>
    <property type="match status" value="1"/>
</dbReference>
<accession>A0A7I9ZXJ0</accession>
<dbReference type="CDD" id="cd17359">
    <property type="entry name" value="MFS_XylE_like"/>
    <property type="match status" value="1"/>
</dbReference>
<feature type="transmembrane region" description="Helical" evidence="10">
    <location>
        <begin position="350"/>
        <end position="372"/>
    </location>
</feature>
<evidence type="ECO:0000313" key="12">
    <source>
        <dbReference type="EMBL" id="GFH84612.1"/>
    </source>
</evidence>
<dbReference type="PROSITE" id="PS50850">
    <property type="entry name" value="MFS"/>
    <property type="match status" value="1"/>
</dbReference>
<dbReference type="Gene3D" id="1.20.1250.20">
    <property type="entry name" value="MFS general substrate transporter like domains"/>
    <property type="match status" value="2"/>
</dbReference>
<name>A0A7I9ZXJ0_9BACE</name>
<dbReference type="PROSITE" id="PS00216">
    <property type="entry name" value="SUGAR_TRANSPORT_1"/>
    <property type="match status" value="1"/>
</dbReference>
<organism evidence="12 13">
    <name type="scientific">Bacteroides acidifaciens</name>
    <dbReference type="NCBI Taxonomy" id="85831"/>
    <lineage>
        <taxon>Bacteria</taxon>
        <taxon>Pseudomonadati</taxon>
        <taxon>Bacteroidota</taxon>
        <taxon>Bacteroidia</taxon>
        <taxon>Bacteroidales</taxon>
        <taxon>Bacteroidaceae</taxon>
        <taxon>Bacteroides</taxon>
    </lineage>
</organism>
<feature type="transmembrane region" description="Helical" evidence="10">
    <location>
        <begin position="38"/>
        <end position="56"/>
    </location>
</feature>
<dbReference type="EMBL" id="BLLS01000001">
    <property type="protein sequence ID" value="GFH84612.1"/>
    <property type="molecule type" value="Genomic_DNA"/>
</dbReference>
<keyword evidence="7 10" id="KW-1133">Transmembrane helix</keyword>
<evidence type="ECO:0000259" key="11">
    <source>
        <dbReference type="PROSITE" id="PS50850"/>
    </source>
</evidence>
<dbReference type="FunFam" id="1.20.1250.20:FF:000122">
    <property type="entry name" value="D-xylose transporter XylE"/>
    <property type="match status" value="1"/>
</dbReference>
<keyword evidence="4" id="KW-1003">Cell membrane</keyword>
<feature type="transmembrane region" description="Helical" evidence="10">
    <location>
        <begin position="153"/>
        <end position="173"/>
    </location>
</feature>
<dbReference type="InterPro" id="IPR050820">
    <property type="entry name" value="MFS_Sugar_Transporter"/>
</dbReference>
<evidence type="ECO:0000256" key="3">
    <source>
        <dbReference type="ARBA" id="ARBA00022448"/>
    </source>
</evidence>
<dbReference type="NCBIfam" id="TIGR00879">
    <property type="entry name" value="SP"/>
    <property type="match status" value="1"/>
</dbReference>
<reference evidence="12 13" key="1">
    <citation type="journal article" date="2020" name="Microbiome">
        <title>Single-cell genomics of uncultured bacteria reveals dietary fiber responders in the mouse gut microbiota.</title>
        <authorList>
            <person name="Chijiiwa R."/>
            <person name="Hosokawa M."/>
            <person name="Kogawa M."/>
            <person name="Nishikawa Y."/>
            <person name="Ide K."/>
            <person name="Sakanashi C."/>
            <person name="Takahashi K."/>
            <person name="Takeyama H."/>
        </authorList>
    </citation>
    <scope>NUCLEOTIDE SEQUENCE [LARGE SCALE GENOMIC DNA]</scope>
    <source>
        <strain evidence="12">IMSAGC_001</strain>
    </source>
</reference>
<dbReference type="InterPro" id="IPR020846">
    <property type="entry name" value="MFS_dom"/>
</dbReference>
<evidence type="ECO:0000256" key="2">
    <source>
        <dbReference type="ARBA" id="ARBA00010992"/>
    </source>
</evidence>
<feature type="domain" description="Major facilitator superfamily (MFS) profile" evidence="11">
    <location>
        <begin position="43"/>
        <end position="496"/>
    </location>
</feature>
<keyword evidence="6 10" id="KW-0812">Transmembrane</keyword>
<keyword evidence="5" id="KW-0762">Sugar transport</keyword>
<comment type="subcellular location">
    <subcellularLocation>
        <location evidence="1">Cell membrane</location>
        <topology evidence="1">Multi-pass membrane protein</topology>
    </subcellularLocation>
</comment>
<dbReference type="Pfam" id="PF00083">
    <property type="entry name" value="Sugar_tr"/>
    <property type="match status" value="1"/>
</dbReference>
<dbReference type="PANTHER" id="PTHR48023">
    <property type="entry name" value="D-XYLOSE-PROTON SYMPORTER-LIKE 2"/>
    <property type="match status" value="1"/>
</dbReference>
<dbReference type="InterPro" id="IPR003663">
    <property type="entry name" value="Sugar/inositol_transpt"/>
</dbReference>
<protein>
    <submittedName>
        <fullName evidence="12">D-xylose-proton symporter</fullName>
    </submittedName>
</protein>
<evidence type="ECO:0000313" key="13">
    <source>
        <dbReference type="Proteomes" id="UP000491181"/>
    </source>
</evidence>
<comment type="similarity">
    <text evidence="2 9">Belongs to the major facilitator superfamily. Sugar transporter (TC 2.A.1.1) family.</text>
</comment>
<dbReference type="InterPro" id="IPR005828">
    <property type="entry name" value="MFS_sugar_transport-like"/>
</dbReference>
<feature type="transmembrane region" description="Helical" evidence="10">
    <location>
        <begin position="443"/>
        <end position="466"/>
    </location>
</feature>
<feature type="transmembrane region" description="Helical" evidence="10">
    <location>
        <begin position="472"/>
        <end position="492"/>
    </location>
</feature>
<proteinExistence type="inferred from homology"/>
<dbReference type="PROSITE" id="PS00217">
    <property type="entry name" value="SUGAR_TRANSPORT_2"/>
    <property type="match status" value="1"/>
</dbReference>
<feature type="transmembrane region" description="Helical" evidence="10">
    <location>
        <begin position="379"/>
        <end position="403"/>
    </location>
</feature>
<gene>
    <name evidence="12" type="primary">xylE</name>
    <name evidence="12" type="ORF">IMSAGC001_00006</name>
</gene>
<evidence type="ECO:0000256" key="4">
    <source>
        <dbReference type="ARBA" id="ARBA00022475"/>
    </source>
</evidence>
<feature type="transmembrane region" description="Helical" evidence="10">
    <location>
        <begin position="241"/>
        <end position="260"/>
    </location>
</feature>
<evidence type="ECO:0000256" key="8">
    <source>
        <dbReference type="ARBA" id="ARBA00023136"/>
    </source>
</evidence>
<dbReference type="Proteomes" id="UP000491181">
    <property type="component" value="Unassembled WGS sequence"/>
</dbReference>
<evidence type="ECO:0000256" key="5">
    <source>
        <dbReference type="ARBA" id="ARBA00022597"/>
    </source>
</evidence>
<dbReference type="InterPro" id="IPR005829">
    <property type="entry name" value="Sugar_transporter_CS"/>
</dbReference>
<evidence type="ECO:0000256" key="9">
    <source>
        <dbReference type="RuleBase" id="RU003346"/>
    </source>
</evidence>
<evidence type="ECO:0000256" key="1">
    <source>
        <dbReference type="ARBA" id="ARBA00004651"/>
    </source>
</evidence>
<dbReference type="AlphaFoldDB" id="A0A7I9ZXJ0"/>
<sequence>MVELLLYHLLFISNPTTTHYFIQLKETMNNTTNEGSKLYLYSITSVAILGGLLFGYDTAVISGAEKGLEAFFLSASDFQYNKVMHGITSSSALIGCVLGGALSGIFASRMGRRNSLRLAAVLFFLSALGSYYPEVLFFEYGKPNMDLLITFNLYRVLGGIGVGLASAVCPMYIAEIAPSNIRGTLVSCNQFAIIFGMLVVYFVNYLIMGDHQNPVILKDAAGVLSVSSESDMWTVQEGWRYMFGSEAFPAAFFGLLLFFVPKTPRYLVLVQQEEKAFSILEKINGKAKAQEILNDIKATAHEKTEKLFTYGVAVIVIGILLSVFQQAIGINAVLYYAPRIFENAGAEGGGMMQTVIMGIVNIIFTLVAIFTVDRFGRKPLLIIGSIGMAVGAFAVAMCDSMAIKGIFPVVSVIVYAAFFMMSWGPICWVLISEIFPNTIRGKAVAIAVAFQWIFNYIISSTFPALYDFSPMFAYSLYGIICVAAAIFVWRWVPETKGKTLEDMSKLWKKNK</sequence>
<dbReference type="GO" id="GO:0022857">
    <property type="term" value="F:transmembrane transporter activity"/>
    <property type="evidence" value="ECO:0007669"/>
    <property type="project" value="InterPro"/>
</dbReference>
<feature type="transmembrane region" description="Helical" evidence="10">
    <location>
        <begin position="114"/>
        <end position="133"/>
    </location>
</feature>
<dbReference type="PANTHER" id="PTHR48023:SF4">
    <property type="entry name" value="D-XYLOSE-PROTON SYMPORTER-LIKE 2"/>
    <property type="match status" value="1"/>
</dbReference>
<feature type="transmembrane region" description="Helical" evidence="10">
    <location>
        <begin position="409"/>
        <end position="431"/>
    </location>
</feature>
<dbReference type="GO" id="GO:0005886">
    <property type="term" value="C:plasma membrane"/>
    <property type="evidence" value="ECO:0007669"/>
    <property type="project" value="UniProtKB-SubCell"/>
</dbReference>